<evidence type="ECO:0000313" key="8">
    <source>
        <dbReference type="Proteomes" id="UP000827986"/>
    </source>
</evidence>
<keyword evidence="3 6" id="KW-1133">Transmembrane helix</keyword>
<dbReference type="AlphaFoldDB" id="A0A9D3XVF5"/>
<evidence type="ECO:0000256" key="6">
    <source>
        <dbReference type="SAM" id="Phobius"/>
    </source>
</evidence>
<dbReference type="GO" id="GO:0032981">
    <property type="term" value="P:mitochondrial respiratory chain complex I assembly"/>
    <property type="evidence" value="ECO:0007669"/>
    <property type="project" value="TreeGrafter"/>
</dbReference>
<dbReference type="PANTHER" id="PTHR16296:SF2">
    <property type="entry name" value="TRANSMEMBRANE PROTEIN 126A"/>
    <property type="match status" value="1"/>
</dbReference>
<keyword evidence="5 6" id="KW-0472">Membrane</keyword>
<organism evidence="7 8">
    <name type="scientific">Mauremys mutica</name>
    <name type="common">yellowpond turtle</name>
    <dbReference type="NCBI Taxonomy" id="74926"/>
    <lineage>
        <taxon>Eukaryota</taxon>
        <taxon>Metazoa</taxon>
        <taxon>Chordata</taxon>
        <taxon>Craniata</taxon>
        <taxon>Vertebrata</taxon>
        <taxon>Euteleostomi</taxon>
        <taxon>Archelosauria</taxon>
        <taxon>Testudinata</taxon>
        <taxon>Testudines</taxon>
        <taxon>Cryptodira</taxon>
        <taxon>Durocryptodira</taxon>
        <taxon>Testudinoidea</taxon>
        <taxon>Geoemydidae</taxon>
        <taxon>Geoemydinae</taxon>
        <taxon>Mauremys</taxon>
    </lineage>
</organism>
<dbReference type="EMBL" id="JAHDVG010000463">
    <property type="protein sequence ID" value="KAH1186005.1"/>
    <property type="molecule type" value="Genomic_DNA"/>
</dbReference>
<comment type="caution">
    <text evidence="7">The sequence shown here is derived from an EMBL/GenBank/DDBJ whole genome shotgun (WGS) entry which is preliminary data.</text>
</comment>
<dbReference type="InterPro" id="IPR009801">
    <property type="entry name" value="TMEM126"/>
</dbReference>
<dbReference type="Proteomes" id="UP000827986">
    <property type="component" value="Unassembled WGS sequence"/>
</dbReference>
<accession>A0A9D3XVF5</accession>
<sequence length="139" mass="15760">MSGRGLELNSPQENERLRHMKKKDSLLNMFARLPEADQKFFTHGAYFLGINGGFCGLIANSLFRRILNVTEARIVSSLPMAVLPFLTTAAIYHSAVTQPLISGKFLIPYEGHHFQSSRHKNCQHVLYTIPEKLMLFAKQ</sequence>
<dbReference type="Pfam" id="PF07114">
    <property type="entry name" value="TMEM126"/>
    <property type="match status" value="1"/>
</dbReference>
<keyword evidence="8" id="KW-1185">Reference proteome</keyword>
<reference evidence="7" key="1">
    <citation type="submission" date="2021-09" db="EMBL/GenBank/DDBJ databases">
        <title>The genome of Mauremys mutica provides insights into the evolution of semi-aquatic lifestyle.</title>
        <authorList>
            <person name="Gong S."/>
            <person name="Gao Y."/>
        </authorList>
    </citation>
    <scope>NUCLEOTIDE SEQUENCE</scope>
    <source>
        <strain evidence="7">MM-2020</strain>
        <tissue evidence="7">Muscle</tissue>
    </source>
</reference>
<gene>
    <name evidence="7" type="ORF">KIL84_018754</name>
</gene>
<protein>
    <recommendedName>
        <fullName evidence="9">Transmembrane protein 126A</fullName>
    </recommendedName>
</protein>
<dbReference type="GO" id="GO:0031966">
    <property type="term" value="C:mitochondrial membrane"/>
    <property type="evidence" value="ECO:0007669"/>
    <property type="project" value="UniProtKB-SubCell"/>
</dbReference>
<keyword evidence="2 6" id="KW-0812">Transmembrane</keyword>
<evidence type="ECO:0000256" key="1">
    <source>
        <dbReference type="ARBA" id="ARBA00004225"/>
    </source>
</evidence>
<evidence type="ECO:0000256" key="5">
    <source>
        <dbReference type="ARBA" id="ARBA00023136"/>
    </source>
</evidence>
<feature type="transmembrane region" description="Helical" evidence="6">
    <location>
        <begin position="75"/>
        <end position="95"/>
    </location>
</feature>
<proteinExistence type="predicted"/>
<evidence type="ECO:0000256" key="3">
    <source>
        <dbReference type="ARBA" id="ARBA00022989"/>
    </source>
</evidence>
<feature type="transmembrane region" description="Helical" evidence="6">
    <location>
        <begin position="44"/>
        <end position="63"/>
    </location>
</feature>
<name>A0A9D3XVF5_9SAUR</name>
<evidence type="ECO:0000256" key="4">
    <source>
        <dbReference type="ARBA" id="ARBA00023128"/>
    </source>
</evidence>
<evidence type="ECO:0008006" key="9">
    <source>
        <dbReference type="Google" id="ProtNLM"/>
    </source>
</evidence>
<keyword evidence="4" id="KW-0496">Mitochondrion</keyword>
<dbReference type="PANTHER" id="PTHR16296">
    <property type="entry name" value="UNCHARACTERIZED HYPOTHALAMUS PROTEIN HT007"/>
    <property type="match status" value="1"/>
</dbReference>
<evidence type="ECO:0000313" key="7">
    <source>
        <dbReference type="EMBL" id="KAH1186005.1"/>
    </source>
</evidence>
<comment type="subcellular location">
    <subcellularLocation>
        <location evidence="1">Mitochondrion membrane</location>
        <topology evidence="1">Multi-pass membrane protein</topology>
    </subcellularLocation>
</comment>
<evidence type="ECO:0000256" key="2">
    <source>
        <dbReference type="ARBA" id="ARBA00022692"/>
    </source>
</evidence>